<accession>A0AAD4V303</accession>
<organism evidence="2 3">
    <name type="scientific">Prunus dulcis</name>
    <name type="common">Almond</name>
    <name type="synonym">Amygdalus dulcis</name>
    <dbReference type="NCBI Taxonomy" id="3755"/>
    <lineage>
        <taxon>Eukaryota</taxon>
        <taxon>Viridiplantae</taxon>
        <taxon>Streptophyta</taxon>
        <taxon>Embryophyta</taxon>
        <taxon>Tracheophyta</taxon>
        <taxon>Spermatophyta</taxon>
        <taxon>Magnoliopsida</taxon>
        <taxon>eudicotyledons</taxon>
        <taxon>Gunneridae</taxon>
        <taxon>Pentapetalae</taxon>
        <taxon>rosids</taxon>
        <taxon>fabids</taxon>
        <taxon>Rosales</taxon>
        <taxon>Rosaceae</taxon>
        <taxon>Amygdaloideae</taxon>
        <taxon>Amygdaleae</taxon>
        <taxon>Prunus</taxon>
    </lineage>
</organism>
<dbReference type="AlphaFoldDB" id="A0AAD4V303"/>
<reference evidence="2 3" key="1">
    <citation type="journal article" date="2022" name="G3 (Bethesda)">
        <title>Whole-genome sequence and methylome profiling of the almond [Prunus dulcis (Mill.) D.A. Webb] cultivar 'Nonpareil'.</title>
        <authorList>
            <person name="D'Amico-Willman K.M."/>
            <person name="Ouma W.Z."/>
            <person name="Meulia T."/>
            <person name="Sideli G.M."/>
            <person name="Gradziel T.M."/>
            <person name="Fresnedo-Ramirez J."/>
        </authorList>
    </citation>
    <scope>NUCLEOTIDE SEQUENCE [LARGE SCALE GENOMIC DNA]</scope>
    <source>
        <strain evidence="2">Clone GOH B32 T37-40</strain>
    </source>
</reference>
<proteinExistence type="predicted"/>
<dbReference type="EMBL" id="JAJFAZ020000007">
    <property type="protein sequence ID" value="KAI5317534.1"/>
    <property type="molecule type" value="Genomic_DNA"/>
</dbReference>
<evidence type="ECO:0000256" key="1">
    <source>
        <dbReference type="SAM" id="MobiDB-lite"/>
    </source>
</evidence>
<feature type="region of interest" description="Disordered" evidence="1">
    <location>
        <begin position="82"/>
        <end position="118"/>
    </location>
</feature>
<feature type="compositionally biased region" description="Polar residues" evidence="1">
    <location>
        <begin position="94"/>
        <end position="104"/>
    </location>
</feature>
<dbReference type="Proteomes" id="UP001054821">
    <property type="component" value="Chromosome 7"/>
</dbReference>
<evidence type="ECO:0000313" key="2">
    <source>
        <dbReference type="EMBL" id="KAI5317534.1"/>
    </source>
</evidence>
<sequence>METTLQNQAASIRNLEVQMGQLAKALTIQERGVLPSQSEVNLKIQEHVKAITLRNGRPIKTTIDLDAEKQQQQLKTTGKAYENSLSAVGPPQLATASSTRNLAKTEQPPPTNLIPKSHISPIPFPQRLKKNKKDAHFSNFLKFSRNCKLLFHLANH</sequence>
<evidence type="ECO:0000313" key="3">
    <source>
        <dbReference type="Proteomes" id="UP001054821"/>
    </source>
</evidence>
<name>A0AAD4V303_PRUDU</name>
<protein>
    <submittedName>
        <fullName evidence="2">Uncharacterized protein</fullName>
    </submittedName>
</protein>
<gene>
    <name evidence="2" type="ORF">L3X38_037241</name>
</gene>
<comment type="caution">
    <text evidence="2">The sequence shown here is derived from an EMBL/GenBank/DDBJ whole genome shotgun (WGS) entry which is preliminary data.</text>
</comment>
<keyword evidence="3" id="KW-1185">Reference proteome</keyword>